<accession>A0ABY5TXV6</accession>
<proteinExistence type="predicted"/>
<evidence type="ECO:0000313" key="2">
    <source>
        <dbReference type="Proteomes" id="UP001058650"/>
    </source>
</evidence>
<keyword evidence="2" id="KW-1185">Reference proteome</keyword>
<reference evidence="1" key="1">
    <citation type="submission" date="2022-08" db="EMBL/GenBank/DDBJ databases">
        <title>The complete genome sequence of the thermophilic bacterium Laceyella sacchari FBKL4.010 reveals the basis for tetramethylpyrazine biosynthesis in Moutai-flavor Daqu.</title>
        <authorList>
            <person name="Li D."/>
            <person name="Huang W."/>
            <person name="Wang C."/>
            <person name="Qiu S."/>
        </authorList>
    </citation>
    <scope>NUCLEOTIDE SEQUENCE</scope>
    <source>
        <strain evidence="1">FBKL4.014</strain>
    </source>
</reference>
<organism evidence="1 2">
    <name type="scientific">Laceyella sacchari</name>
    <name type="common">Thermoactinomyces thalpophilus</name>
    <dbReference type="NCBI Taxonomy" id="37482"/>
    <lineage>
        <taxon>Bacteria</taxon>
        <taxon>Bacillati</taxon>
        <taxon>Bacillota</taxon>
        <taxon>Bacilli</taxon>
        <taxon>Bacillales</taxon>
        <taxon>Thermoactinomycetaceae</taxon>
        <taxon>Laceyella</taxon>
    </lineage>
</organism>
<protein>
    <submittedName>
        <fullName evidence="1">Uncharacterized protein</fullName>
    </submittedName>
</protein>
<gene>
    <name evidence="1" type="ORF">NYR52_08515</name>
</gene>
<dbReference type="Proteomes" id="UP001058650">
    <property type="component" value="Chromosome"/>
</dbReference>
<sequence>MVYSGVFERFFLLGIKKVIFSSAQWSKFDLLKRNYPCIDKTLFPALPSDEEGEEHLFFYDEELKEEIYLKYIKGNEHIKPYTEVYHRLLGTILGFPPKAVDFFSSGEHEKQPHKKVFLQFGGVQCVASIDNLVEDVEWLWEKYPYPESDILIAKYKYDYVDFTYGDIKAVKEAQQHGLAYIEKQLEKEAKKIGKGFSLND</sequence>
<dbReference type="RefSeq" id="WP_132220420.1">
    <property type="nucleotide sequence ID" value="NZ_CP103866.1"/>
</dbReference>
<dbReference type="EMBL" id="CP103866">
    <property type="protein sequence ID" value="UWE02246.1"/>
    <property type="molecule type" value="Genomic_DNA"/>
</dbReference>
<evidence type="ECO:0000313" key="1">
    <source>
        <dbReference type="EMBL" id="UWE02246.1"/>
    </source>
</evidence>
<name>A0ABY5TXV6_LACSH</name>